<feature type="domain" description="NmrA-like" evidence="3">
    <location>
        <begin position="6"/>
        <end position="224"/>
    </location>
</feature>
<reference evidence="4 5" key="1">
    <citation type="submission" date="2020-01" db="EMBL/GenBank/DDBJ databases">
        <title>Draft genome sequence of Aspergillus udagawae IFM 46972.</title>
        <authorList>
            <person name="Takahashi H."/>
            <person name="Yaguchi T."/>
        </authorList>
    </citation>
    <scope>NUCLEOTIDE SEQUENCE [LARGE SCALE GENOMIC DNA]</scope>
    <source>
        <strain evidence="4 5">IFM 46972</strain>
    </source>
</reference>
<evidence type="ECO:0000313" key="4">
    <source>
        <dbReference type="EMBL" id="GFF57323.1"/>
    </source>
</evidence>
<dbReference type="EMBL" id="BLKC01000150">
    <property type="protein sequence ID" value="GFF57323.1"/>
    <property type="molecule type" value="Genomic_DNA"/>
</dbReference>
<dbReference type="Pfam" id="PF05368">
    <property type="entry name" value="NmrA"/>
    <property type="match status" value="1"/>
</dbReference>
<proteinExistence type="predicted"/>
<evidence type="ECO:0000256" key="1">
    <source>
        <dbReference type="ARBA" id="ARBA00022857"/>
    </source>
</evidence>
<dbReference type="GO" id="GO:0016491">
    <property type="term" value="F:oxidoreductase activity"/>
    <property type="evidence" value="ECO:0007669"/>
    <property type="project" value="UniProtKB-KW"/>
</dbReference>
<protein>
    <recommendedName>
        <fullName evidence="3">NmrA-like domain-containing protein</fullName>
    </recommendedName>
</protein>
<organism evidence="4 5">
    <name type="scientific">Aspergillus udagawae</name>
    <dbReference type="NCBI Taxonomy" id="91492"/>
    <lineage>
        <taxon>Eukaryota</taxon>
        <taxon>Fungi</taxon>
        <taxon>Dikarya</taxon>
        <taxon>Ascomycota</taxon>
        <taxon>Pezizomycotina</taxon>
        <taxon>Eurotiomycetes</taxon>
        <taxon>Eurotiomycetidae</taxon>
        <taxon>Eurotiales</taxon>
        <taxon>Aspergillaceae</taxon>
        <taxon>Aspergillus</taxon>
        <taxon>Aspergillus subgen. Fumigati</taxon>
    </lineage>
</organism>
<dbReference type="InterPro" id="IPR008030">
    <property type="entry name" value="NmrA-like"/>
</dbReference>
<dbReference type="PANTHER" id="PTHR47706">
    <property type="entry name" value="NMRA-LIKE FAMILY PROTEIN"/>
    <property type="match status" value="1"/>
</dbReference>
<dbReference type="InterPro" id="IPR045312">
    <property type="entry name" value="PCBER-like"/>
</dbReference>
<dbReference type="CDD" id="cd05259">
    <property type="entry name" value="PCBER_SDR_a"/>
    <property type="match status" value="1"/>
</dbReference>
<keyword evidence="1" id="KW-0521">NADP</keyword>
<evidence type="ECO:0000313" key="5">
    <source>
        <dbReference type="Proteomes" id="UP000465221"/>
    </source>
</evidence>
<dbReference type="InterPro" id="IPR051609">
    <property type="entry name" value="NmrA/Isoflavone_reductase-like"/>
</dbReference>
<evidence type="ECO:0000259" key="3">
    <source>
        <dbReference type="Pfam" id="PF05368"/>
    </source>
</evidence>
<keyword evidence="2" id="KW-0560">Oxidoreductase</keyword>
<dbReference type="SUPFAM" id="SSF51735">
    <property type="entry name" value="NAD(P)-binding Rossmann-fold domains"/>
    <property type="match status" value="1"/>
</dbReference>
<dbReference type="AlphaFoldDB" id="A0A8H3SEC4"/>
<dbReference type="Gene3D" id="3.40.50.720">
    <property type="entry name" value="NAD(P)-binding Rossmann-like Domain"/>
    <property type="match status" value="1"/>
</dbReference>
<dbReference type="InterPro" id="IPR036291">
    <property type="entry name" value="NAD(P)-bd_dom_sf"/>
</dbReference>
<gene>
    <name evidence="4" type="ORF">IFM46972_10762</name>
</gene>
<accession>A0A8H3SEC4</accession>
<name>A0A8H3SEC4_9EURO</name>
<comment type="caution">
    <text evidence="4">The sequence shown here is derived from an EMBL/GenBank/DDBJ whole genome shotgun (WGS) entry which is preliminary data.</text>
</comment>
<dbReference type="Proteomes" id="UP000465221">
    <property type="component" value="Unassembled WGS sequence"/>
</dbReference>
<dbReference type="PANTHER" id="PTHR47706:SF1">
    <property type="entry name" value="CIPA-LIKE, PUTATIVE (AFU_ORTHOLOGUE AFUA_1G12460)-RELATED"/>
    <property type="match status" value="1"/>
</dbReference>
<evidence type="ECO:0000256" key="2">
    <source>
        <dbReference type="ARBA" id="ARBA00023002"/>
    </source>
</evidence>
<sequence>MSRQIKNVVLAGATGSLGSHILAALVRHGSFNITVLSRSAAASLPAGVTAKAVDFGSVTALSEVLQGQDAVVDAISSPDPSVSIRLIDAAVTAGVYRYIAPEFSNDPENQLTRALPVFGGKKQIYDYLLKVASEHEMTWTAVSNGAFLDWGLRMGFVNIDLLNKKVVLMNDGSHVLPWTALSAVGTAVANTLAKPEKTKNQTCYIYSVLKSQNDIVAIAKDALGAVDWEIDSQDMEDVYAKAMAAVNSGDYSWNVMGDLIRYSISTPGYSGRFEQDHNDLLGVRPMSDEEVKCLVKEISNDLKAAKK</sequence>